<proteinExistence type="predicted"/>
<keyword evidence="2" id="KW-1185">Reference proteome</keyword>
<accession>A0ABN1EJD6</accession>
<sequence>MYMEDFRKHYDNERALGHALIARACEKSTMIRQRLAVVAEELRQAAATAGNGSEGLLKLASQFEQNSKPGDHT</sequence>
<gene>
    <name evidence="1" type="ORF">GCM10008942_15560</name>
</gene>
<dbReference type="EMBL" id="BAAADD010000004">
    <property type="protein sequence ID" value="GAA0567911.1"/>
    <property type="molecule type" value="Genomic_DNA"/>
</dbReference>
<dbReference type="Proteomes" id="UP001499951">
    <property type="component" value="Unassembled WGS sequence"/>
</dbReference>
<evidence type="ECO:0000313" key="2">
    <source>
        <dbReference type="Proteomes" id="UP001499951"/>
    </source>
</evidence>
<comment type="caution">
    <text evidence="1">The sequence shown here is derived from an EMBL/GenBank/DDBJ whole genome shotgun (WGS) entry which is preliminary data.</text>
</comment>
<evidence type="ECO:0000313" key="1">
    <source>
        <dbReference type="EMBL" id="GAA0567911.1"/>
    </source>
</evidence>
<reference evidence="1 2" key="1">
    <citation type="journal article" date="2019" name="Int. J. Syst. Evol. Microbiol.">
        <title>The Global Catalogue of Microorganisms (GCM) 10K type strain sequencing project: providing services to taxonomists for standard genome sequencing and annotation.</title>
        <authorList>
            <consortium name="The Broad Institute Genomics Platform"/>
            <consortium name="The Broad Institute Genome Sequencing Center for Infectious Disease"/>
            <person name="Wu L."/>
            <person name="Ma J."/>
        </authorList>
    </citation>
    <scope>NUCLEOTIDE SEQUENCE [LARGE SCALE GENOMIC DNA]</scope>
    <source>
        <strain evidence="1 2">JCM 15089</strain>
    </source>
</reference>
<organism evidence="1 2">
    <name type="scientific">Rhizomicrobium electricum</name>
    <dbReference type="NCBI Taxonomy" id="480070"/>
    <lineage>
        <taxon>Bacteria</taxon>
        <taxon>Pseudomonadati</taxon>
        <taxon>Pseudomonadota</taxon>
        <taxon>Alphaproteobacteria</taxon>
        <taxon>Micropepsales</taxon>
        <taxon>Micropepsaceae</taxon>
        <taxon>Rhizomicrobium</taxon>
    </lineage>
</organism>
<protein>
    <submittedName>
        <fullName evidence="1">Uncharacterized protein</fullName>
    </submittedName>
</protein>
<name>A0ABN1EJD6_9PROT</name>